<dbReference type="GO" id="GO:0008270">
    <property type="term" value="F:zinc ion binding"/>
    <property type="evidence" value="ECO:0007669"/>
    <property type="project" value="UniProtKB-UniRule"/>
</dbReference>
<feature type="short sequence motif" description="'HIGH' region" evidence="13">
    <location>
        <begin position="30"/>
        <end position="40"/>
    </location>
</feature>
<dbReference type="Proteomes" id="UP000886748">
    <property type="component" value="Unassembled WGS sequence"/>
</dbReference>
<feature type="domain" description="Cysteinyl-tRNA synthetase class Ia DALR" evidence="15">
    <location>
        <begin position="343"/>
        <end position="408"/>
    </location>
</feature>
<evidence type="ECO:0000256" key="9">
    <source>
        <dbReference type="ARBA" id="ARBA00022840"/>
    </source>
</evidence>
<comment type="similarity">
    <text evidence="2 13">Belongs to the class-I aminoacyl-tRNA synthetase family.</text>
</comment>
<feature type="binding site" evidence="13">
    <location>
        <position position="28"/>
    </location>
    <ligand>
        <name>Zn(2+)</name>
        <dbReference type="ChEBI" id="CHEBI:29105"/>
    </ligand>
</feature>
<dbReference type="Pfam" id="PF01406">
    <property type="entry name" value="tRNA-synt_1e"/>
    <property type="match status" value="1"/>
</dbReference>
<keyword evidence="14" id="KW-0175">Coiled coil</keyword>
<feature type="binding site" evidence="13">
    <location>
        <position position="231"/>
    </location>
    <ligand>
        <name>Zn(2+)</name>
        <dbReference type="ChEBI" id="CHEBI:29105"/>
    </ligand>
</feature>
<dbReference type="EC" id="6.1.1.16" evidence="13"/>
<dbReference type="PANTHER" id="PTHR10890:SF3">
    <property type="entry name" value="CYSTEINE--TRNA LIGASE, CYTOPLASMIC"/>
    <property type="match status" value="1"/>
</dbReference>
<proteinExistence type="inferred from homology"/>
<evidence type="ECO:0000256" key="14">
    <source>
        <dbReference type="SAM" id="Coils"/>
    </source>
</evidence>
<dbReference type="EMBL" id="DVOD01000055">
    <property type="protein sequence ID" value="HIU93002.1"/>
    <property type="molecule type" value="Genomic_DNA"/>
</dbReference>
<keyword evidence="10 13" id="KW-0648">Protein biosynthesis</keyword>
<protein>
    <recommendedName>
        <fullName evidence="13">Cysteine--tRNA ligase</fullName>
        <ecNumber evidence="13">6.1.1.16</ecNumber>
    </recommendedName>
    <alternativeName>
        <fullName evidence="13">Cysteinyl-tRNA synthetase</fullName>
        <shortName evidence="13">CysRS</shortName>
    </alternativeName>
</protein>
<dbReference type="SMART" id="SM00840">
    <property type="entry name" value="DALR_2"/>
    <property type="match status" value="1"/>
</dbReference>
<dbReference type="HAMAP" id="MF_00041">
    <property type="entry name" value="Cys_tRNA_synth"/>
    <property type="match status" value="1"/>
</dbReference>
<evidence type="ECO:0000256" key="11">
    <source>
        <dbReference type="ARBA" id="ARBA00023146"/>
    </source>
</evidence>
<evidence type="ECO:0000259" key="15">
    <source>
        <dbReference type="SMART" id="SM00840"/>
    </source>
</evidence>
<dbReference type="FunFam" id="3.40.50.620:FF:000009">
    <property type="entry name" value="Cysteine--tRNA ligase"/>
    <property type="match status" value="1"/>
</dbReference>
<dbReference type="GO" id="GO:0005829">
    <property type="term" value="C:cytosol"/>
    <property type="evidence" value="ECO:0007669"/>
    <property type="project" value="TreeGrafter"/>
</dbReference>
<organism evidence="16 17">
    <name type="scientific">Candidatus Limenecus avicola</name>
    <dbReference type="NCBI Taxonomy" id="2840847"/>
    <lineage>
        <taxon>Bacteria</taxon>
        <taxon>Bacillati</taxon>
        <taxon>Bacillota</taxon>
        <taxon>Clostridia</taxon>
        <taxon>Eubacteriales</taxon>
        <taxon>Clostridiaceae</taxon>
        <taxon>Clostridiaceae incertae sedis</taxon>
        <taxon>Candidatus Limenecus</taxon>
    </lineage>
</organism>
<reference evidence="16" key="1">
    <citation type="submission" date="2020-10" db="EMBL/GenBank/DDBJ databases">
        <authorList>
            <person name="Gilroy R."/>
        </authorList>
    </citation>
    <scope>NUCLEOTIDE SEQUENCE</scope>
    <source>
        <strain evidence="16">CHK154-7741</strain>
    </source>
</reference>
<dbReference type="InterPro" id="IPR032678">
    <property type="entry name" value="tRNA-synt_1_cat_dom"/>
</dbReference>
<comment type="subcellular location">
    <subcellularLocation>
        <location evidence="1 13">Cytoplasm</location>
    </subcellularLocation>
</comment>
<dbReference type="GO" id="GO:0004817">
    <property type="term" value="F:cysteine-tRNA ligase activity"/>
    <property type="evidence" value="ECO:0007669"/>
    <property type="project" value="UniProtKB-UniRule"/>
</dbReference>
<accession>A0A9D1N0S4</accession>
<dbReference type="Gene3D" id="3.40.50.620">
    <property type="entry name" value="HUPs"/>
    <property type="match status" value="1"/>
</dbReference>
<feature type="coiled-coil region" evidence="14">
    <location>
        <begin position="398"/>
        <end position="425"/>
    </location>
</feature>
<dbReference type="PRINTS" id="PR00983">
    <property type="entry name" value="TRNASYNTHCYS"/>
</dbReference>
<keyword evidence="8 13" id="KW-0862">Zinc</keyword>
<sequence>MLKLFNTYSNEVEEFTPINGNKVNMYVCGPTVYDHPHLGHARCYITWDVVYRYLKFLGYDVTYCRNVTDVDDKILNKSVKENCTPDEIAKKYYDIFSDSMKKLNNLKPDVEPFATKTLGDMIKMVKTLIDKGYAYEANGDVYFRVKKFPRYGYLSKQPIDDLESGARVETSDIKEDPLDFALWKKDEKFGYKSPWGVGRPGWHIECSAMSKRHLADEIDIHAGGADLIFPHHENEIAQSECANGCRFVKYWLHNGFVTINKEKMSKSLGNFITIEGLLDKYDANTIRFFILTNNYRMPVEFNDEALEAAQAGAKRLKNAANNVLAWVGKDALIDVAESDEIEEFKAAMNDDFNTSKALAVLFETATKANKAKDENDKDNAIKYISILIKLARVLGFDLEKVELDENQLKEKLAEIIDEFDFIEDKDIIAKASAKEIMEKIIQVRNEARAQKNWAVADNIRNSLDKINIVLKDSKEGTVFELK</sequence>
<evidence type="ECO:0000256" key="1">
    <source>
        <dbReference type="ARBA" id="ARBA00004496"/>
    </source>
</evidence>
<dbReference type="GO" id="GO:0005524">
    <property type="term" value="F:ATP binding"/>
    <property type="evidence" value="ECO:0007669"/>
    <property type="project" value="UniProtKB-UniRule"/>
</dbReference>
<dbReference type="InterPro" id="IPR015803">
    <property type="entry name" value="Cys-tRNA-ligase"/>
</dbReference>
<keyword evidence="7 13" id="KW-0547">Nucleotide-binding</keyword>
<reference evidence="16" key="2">
    <citation type="journal article" date="2021" name="PeerJ">
        <title>Extensive microbial diversity within the chicken gut microbiome revealed by metagenomics and culture.</title>
        <authorList>
            <person name="Gilroy R."/>
            <person name="Ravi A."/>
            <person name="Getino M."/>
            <person name="Pursley I."/>
            <person name="Horton D.L."/>
            <person name="Alikhan N.F."/>
            <person name="Baker D."/>
            <person name="Gharbi K."/>
            <person name="Hall N."/>
            <person name="Watson M."/>
            <person name="Adriaenssens E.M."/>
            <person name="Foster-Nyarko E."/>
            <person name="Jarju S."/>
            <person name="Secka A."/>
            <person name="Antonio M."/>
            <person name="Oren A."/>
            <person name="Chaudhuri R.R."/>
            <person name="La Ragione R."/>
            <person name="Hildebrand F."/>
            <person name="Pallen M.J."/>
        </authorList>
    </citation>
    <scope>NUCLEOTIDE SEQUENCE</scope>
    <source>
        <strain evidence="16">CHK154-7741</strain>
    </source>
</reference>
<feature type="short sequence motif" description="'KMSKS' region" evidence="13">
    <location>
        <begin position="263"/>
        <end position="267"/>
    </location>
</feature>
<evidence type="ECO:0000256" key="8">
    <source>
        <dbReference type="ARBA" id="ARBA00022833"/>
    </source>
</evidence>
<keyword evidence="6 13" id="KW-0479">Metal-binding</keyword>
<dbReference type="SUPFAM" id="SSF47323">
    <property type="entry name" value="Anticodon-binding domain of a subclass of class I aminoacyl-tRNA synthetases"/>
    <property type="match status" value="1"/>
</dbReference>
<name>A0A9D1N0S4_9CLOT</name>
<dbReference type="InterPro" id="IPR024909">
    <property type="entry name" value="Cys-tRNA/MSH_ligase"/>
</dbReference>
<dbReference type="InterPro" id="IPR015273">
    <property type="entry name" value="Cys-tRNA-synt_Ia_DALR"/>
</dbReference>
<feature type="binding site" evidence="13">
    <location>
        <position position="266"/>
    </location>
    <ligand>
        <name>ATP</name>
        <dbReference type="ChEBI" id="CHEBI:30616"/>
    </ligand>
</feature>
<comment type="caution">
    <text evidence="16">The sequence shown here is derived from an EMBL/GenBank/DDBJ whole genome shotgun (WGS) entry which is preliminary data.</text>
</comment>
<evidence type="ECO:0000256" key="13">
    <source>
        <dbReference type="HAMAP-Rule" id="MF_00041"/>
    </source>
</evidence>
<dbReference type="InterPro" id="IPR014729">
    <property type="entry name" value="Rossmann-like_a/b/a_fold"/>
</dbReference>
<dbReference type="InterPro" id="IPR009080">
    <property type="entry name" value="tRNAsynth_Ia_anticodon-bd"/>
</dbReference>
<feature type="binding site" evidence="13">
    <location>
        <position position="235"/>
    </location>
    <ligand>
        <name>Zn(2+)</name>
        <dbReference type="ChEBI" id="CHEBI:29105"/>
    </ligand>
</feature>
<evidence type="ECO:0000256" key="12">
    <source>
        <dbReference type="ARBA" id="ARBA00047398"/>
    </source>
</evidence>
<keyword evidence="5 13" id="KW-0436">Ligase</keyword>
<dbReference type="SUPFAM" id="SSF52374">
    <property type="entry name" value="Nucleotidylyl transferase"/>
    <property type="match status" value="1"/>
</dbReference>
<evidence type="ECO:0000256" key="3">
    <source>
        <dbReference type="ARBA" id="ARBA00011245"/>
    </source>
</evidence>
<evidence type="ECO:0000256" key="2">
    <source>
        <dbReference type="ARBA" id="ARBA00005594"/>
    </source>
</evidence>
<dbReference type="NCBIfam" id="TIGR00435">
    <property type="entry name" value="cysS"/>
    <property type="match status" value="1"/>
</dbReference>
<keyword evidence="11 13" id="KW-0030">Aminoacyl-tRNA synthetase</keyword>
<evidence type="ECO:0000256" key="7">
    <source>
        <dbReference type="ARBA" id="ARBA00022741"/>
    </source>
</evidence>
<comment type="subunit">
    <text evidence="3 13">Monomer.</text>
</comment>
<evidence type="ECO:0000256" key="6">
    <source>
        <dbReference type="ARBA" id="ARBA00022723"/>
    </source>
</evidence>
<evidence type="ECO:0000313" key="16">
    <source>
        <dbReference type="EMBL" id="HIU93002.1"/>
    </source>
</evidence>
<evidence type="ECO:0000313" key="17">
    <source>
        <dbReference type="Proteomes" id="UP000886748"/>
    </source>
</evidence>
<dbReference type="Gene3D" id="1.20.120.1910">
    <property type="entry name" value="Cysteine-tRNA ligase, C-terminal anti-codon recognition domain"/>
    <property type="match status" value="1"/>
</dbReference>
<comment type="cofactor">
    <cofactor evidence="13">
        <name>Zn(2+)</name>
        <dbReference type="ChEBI" id="CHEBI:29105"/>
    </cofactor>
    <text evidence="13">Binds 1 zinc ion per subunit.</text>
</comment>
<keyword evidence="9 13" id="KW-0067">ATP-binding</keyword>
<dbReference type="Pfam" id="PF09190">
    <property type="entry name" value="DALR_2"/>
    <property type="match status" value="1"/>
</dbReference>
<dbReference type="PANTHER" id="PTHR10890">
    <property type="entry name" value="CYSTEINYL-TRNA SYNTHETASE"/>
    <property type="match status" value="1"/>
</dbReference>
<dbReference type="GO" id="GO:0006423">
    <property type="term" value="P:cysteinyl-tRNA aminoacylation"/>
    <property type="evidence" value="ECO:0007669"/>
    <property type="project" value="UniProtKB-UniRule"/>
</dbReference>
<evidence type="ECO:0000256" key="5">
    <source>
        <dbReference type="ARBA" id="ARBA00022598"/>
    </source>
</evidence>
<dbReference type="CDD" id="cd00672">
    <property type="entry name" value="CysRS_core"/>
    <property type="match status" value="1"/>
</dbReference>
<gene>
    <name evidence="13" type="primary">cysS</name>
    <name evidence="16" type="ORF">IAD26_07710</name>
</gene>
<feature type="binding site" evidence="13">
    <location>
        <position position="206"/>
    </location>
    <ligand>
        <name>Zn(2+)</name>
        <dbReference type="ChEBI" id="CHEBI:29105"/>
    </ligand>
</feature>
<comment type="catalytic activity">
    <reaction evidence="12 13">
        <text>tRNA(Cys) + L-cysteine + ATP = L-cysteinyl-tRNA(Cys) + AMP + diphosphate</text>
        <dbReference type="Rhea" id="RHEA:17773"/>
        <dbReference type="Rhea" id="RHEA-COMP:9661"/>
        <dbReference type="Rhea" id="RHEA-COMP:9679"/>
        <dbReference type="ChEBI" id="CHEBI:30616"/>
        <dbReference type="ChEBI" id="CHEBI:33019"/>
        <dbReference type="ChEBI" id="CHEBI:35235"/>
        <dbReference type="ChEBI" id="CHEBI:78442"/>
        <dbReference type="ChEBI" id="CHEBI:78517"/>
        <dbReference type="ChEBI" id="CHEBI:456215"/>
        <dbReference type="EC" id="6.1.1.16"/>
    </reaction>
</comment>
<dbReference type="AlphaFoldDB" id="A0A9D1N0S4"/>
<evidence type="ECO:0000256" key="10">
    <source>
        <dbReference type="ARBA" id="ARBA00022917"/>
    </source>
</evidence>
<evidence type="ECO:0000256" key="4">
    <source>
        <dbReference type="ARBA" id="ARBA00022490"/>
    </source>
</evidence>
<keyword evidence="4 13" id="KW-0963">Cytoplasm</keyword>